<feature type="region of interest" description="Disordered" evidence="2">
    <location>
        <begin position="346"/>
        <end position="378"/>
    </location>
</feature>
<dbReference type="PROSITE" id="PS51257">
    <property type="entry name" value="PROKAR_LIPOPROTEIN"/>
    <property type="match status" value="1"/>
</dbReference>
<feature type="coiled-coil region" evidence="1">
    <location>
        <begin position="54"/>
        <end position="81"/>
    </location>
</feature>
<evidence type="ECO:0000313" key="4">
    <source>
        <dbReference type="Proteomes" id="UP000276506"/>
    </source>
</evidence>
<organism evidence="3 4">
    <name type="scientific">Stutzerimonas xanthomarina</name>
    <dbReference type="NCBI Taxonomy" id="271420"/>
    <lineage>
        <taxon>Bacteria</taxon>
        <taxon>Pseudomonadati</taxon>
        <taxon>Pseudomonadota</taxon>
        <taxon>Gammaproteobacteria</taxon>
        <taxon>Pseudomonadales</taxon>
        <taxon>Pseudomonadaceae</taxon>
        <taxon>Stutzerimonas</taxon>
    </lineage>
</organism>
<dbReference type="EMBL" id="RHQL01000018">
    <property type="protein sequence ID" value="RRV05445.1"/>
    <property type="molecule type" value="Genomic_DNA"/>
</dbReference>
<evidence type="ECO:0008006" key="5">
    <source>
        <dbReference type="Google" id="ProtNLM"/>
    </source>
</evidence>
<evidence type="ECO:0000256" key="2">
    <source>
        <dbReference type="SAM" id="MobiDB-lite"/>
    </source>
</evidence>
<sequence length="513" mass="55783">MRNTFKLSFLVVALAVAGCSSQSKPTELGTVGSQGLYDSQIQDALGGQRYTEAQMIAQRQFNQFQTQLDELEDKRRQLDASLNARAYESGLAEAPGSAAEATRIAAFQDATRQSQSFVAEVGSQAAIQQALIENKRDQDLLAEEREAARLVEEARKEGSNELASEIDALRNDIEGQRAIEMAARAERSKQFEEQRFALAVANAEAQRQAKVKLDEEALKLTQLQSELAAQEARVAAARTELTRYDEVAASLRATTVAQSVTGIGAASELVQLKESELAQLKSEAEARTNRRIKQIEAELADRKAQIVSKARTEIAALSANTELAKASIVAPVVTGRAVYPSTAVRRDAPAKSVTKASSPTPKPATKRPQSKPIVASPPSAPVLTVNTFEPRVQTSPTVPGSDEIGAAVLAIGSRVTPPAAPSAAAPLLVAAKTRSVFDVFYVYNDKDSWERFQAYLKAYGITDFEPVHNNRTGEFFIYCGRYYDEEEAASRVAWLNAKTNTKHVQSRETHVPN</sequence>
<evidence type="ECO:0000313" key="3">
    <source>
        <dbReference type="EMBL" id="RRV05445.1"/>
    </source>
</evidence>
<protein>
    <recommendedName>
        <fullName evidence="5">SPOR domain-containing protein</fullName>
    </recommendedName>
</protein>
<keyword evidence="1" id="KW-0175">Coiled coil</keyword>
<accession>A0A427DPU9</accession>
<evidence type="ECO:0000256" key="1">
    <source>
        <dbReference type="SAM" id="Coils"/>
    </source>
</evidence>
<gene>
    <name evidence="3" type="ORF">EGJ28_21125</name>
</gene>
<reference evidence="3 4" key="1">
    <citation type="submission" date="2018-10" db="EMBL/GenBank/DDBJ databases">
        <title>Transmission dynamics of multidrug resistant bacteria on intensive care unit surfaces.</title>
        <authorList>
            <person name="D'Souza A.W."/>
            <person name="Potter R.F."/>
            <person name="Wallace M."/>
            <person name="Shupe A."/>
            <person name="Patel S."/>
            <person name="Sun S."/>
            <person name="Gul D."/>
            <person name="Kwon J.H."/>
            <person name="Andleeb S."/>
            <person name="Burnham C.-A.D."/>
            <person name="Dantas G."/>
        </authorList>
    </citation>
    <scope>NUCLEOTIDE SEQUENCE [LARGE SCALE GENOMIC DNA]</scope>
    <source>
        <strain evidence="3 4">PX_177</strain>
    </source>
</reference>
<proteinExistence type="predicted"/>
<dbReference type="AlphaFoldDB" id="A0A427DPU9"/>
<dbReference type="RefSeq" id="WP_125940307.1">
    <property type="nucleotide sequence ID" value="NZ_RHQL01000018.1"/>
</dbReference>
<dbReference type="Proteomes" id="UP000276506">
    <property type="component" value="Unassembled WGS sequence"/>
</dbReference>
<comment type="caution">
    <text evidence="3">The sequence shown here is derived from an EMBL/GenBank/DDBJ whole genome shotgun (WGS) entry which is preliminary data.</text>
</comment>
<name>A0A427DPU9_9GAMM</name>
<feature type="coiled-coil region" evidence="1">
    <location>
        <begin position="206"/>
        <end position="305"/>
    </location>
</feature>